<proteinExistence type="predicted"/>
<accession>A0A914XGP3</accession>
<evidence type="ECO:0000313" key="3">
    <source>
        <dbReference type="WBParaSite" id="PSAMB.scaffold804size41121.g8767.t1"/>
    </source>
</evidence>
<dbReference type="AlphaFoldDB" id="A0A914XGP3"/>
<organism evidence="2 3">
    <name type="scientific">Plectus sambesii</name>
    <dbReference type="NCBI Taxonomy" id="2011161"/>
    <lineage>
        <taxon>Eukaryota</taxon>
        <taxon>Metazoa</taxon>
        <taxon>Ecdysozoa</taxon>
        <taxon>Nematoda</taxon>
        <taxon>Chromadorea</taxon>
        <taxon>Plectida</taxon>
        <taxon>Plectina</taxon>
        <taxon>Plectoidea</taxon>
        <taxon>Plectidae</taxon>
        <taxon>Plectus</taxon>
    </lineage>
</organism>
<evidence type="ECO:0000313" key="2">
    <source>
        <dbReference type="Proteomes" id="UP000887566"/>
    </source>
</evidence>
<dbReference type="Proteomes" id="UP000887566">
    <property type="component" value="Unplaced"/>
</dbReference>
<reference evidence="3" key="1">
    <citation type="submission" date="2022-11" db="UniProtKB">
        <authorList>
            <consortium name="WormBaseParasite"/>
        </authorList>
    </citation>
    <scope>IDENTIFICATION</scope>
</reference>
<sequence>MQREVPQGLAPRQVQASREWFLMSHHRRYPALRTAQPASRGGTHWATISINPCLSPPHPIPAPSDGAGSAKGERRSNLGAPGHLLDSEMNLPRTPPQ</sequence>
<feature type="region of interest" description="Disordered" evidence="1">
    <location>
        <begin position="56"/>
        <end position="97"/>
    </location>
</feature>
<protein>
    <submittedName>
        <fullName evidence="3">Uncharacterized protein</fullName>
    </submittedName>
</protein>
<evidence type="ECO:0000256" key="1">
    <source>
        <dbReference type="SAM" id="MobiDB-lite"/>
    </source>
</evidence>
<dbReference type="WBParaSite" id="PSAMB.scaffold804size41121.g8767.t1">
    <property type="protein sequence ID" value="PSAMB.scaffold804size41121.g8767.t1"/>
    <property type="gene ID" value="PSAMB.scaffold804size41121.g8767"/>
</dbReference>
<keyword evidence="2" id="KW-1185">Reference proteome</keyword>
<name>A0A914XGP3_9BILA</name>